<dbReference type="Proteomes" id="UP000015106">
    <property type="component" value="Chromosome 7"/>
</dbReference>
<organism evidence="1 2">
    <name type="scientific">Triticum urartu</name>
    <name type="common">Red wild einkorn</name>
    <name type="synonym">Crithodium urartu</name>
    <dbReference type="NCBI Taxonomy" id="4572"/>
    <lineage>
        <taxon>Eukaryota</taxon>
        <taxon>Viridiplantae</taxon>
        <taxon>Streptophyta</taxon>
        <taxon>Embryophyta</taxon>
        <taxon>Tracheophyta</taxon>
        <taxon>Spermatophyta</taxon>
        <taxon>Magnoliopsida</taxon>
        <taxon>Liliopsida</taxon>
        <taxon>Poales</taxon>
        <taxon>Poaceae</taxon>
        <taxon>BOP clade</taxon>
        <taxon>Pooideae</taxon>
        <taxon>Triticodae</taxon>
        <taxon>Triticeae</taxon>
        <taxon>Triticinae</taxon>
        <taxon>Triticum</taxon>
    </lineage>
</organism>
<name>A0A8R7R5P0_TRIUA</name>
<evidence type="ECO:0000313" key="2">
    <source>
        <dbReference type="Proteomes" id="UP000015106"/>
    </source>
</evidence>
<sequence length="51" mass="5585">MKLTRRREGEGSICLDPCTPSIAGNLIAKDVALDEWHTGSQAHHIISQQLS</sequence>
<accession>A0A8R7R5P0</accession>
<dbReference type="Gramene" id="TuG1812G0700003381.01.T01">
    <property type="protein sequence ID" value="TuG1812G0700003381.01.T01.cds455724"/>
    <property type="gene ID" value="TuG1812G0700003381.01"/>
</dbReference>
<reference evidence="1" key="2">
    <citation type="submission" date="2018-03" db="EMBL/GenBank/DDBJ databases">
        <title>The Triticum urartu genome reveals the dynamic nature of wheat genome evolution.</title>
        <authorList>
            <person name="Ling H."/>
            <person name="Ma B."/>
            <person name="Shi X."/>
            <person name="Liu H."/>
            <person name="Dong L."/>
            <person name="Sun H."/>
            <person name="Cao Y."/>
            <person name="Gao Q."/>
            <person name="Zheng S."/>
            <person name="Li Y."/>
            <person name="Yu Y."/>
            <person name="Du H."/>
            <person name="Qi M."/>
            <person name="Li Y."/>
            <person name="Yu H."/>
            <person name="Cui Y."/>
            <person name="Wang N."/>
            <person name="Chen C."/>
            <person name="Wu H."/>
            <person name="Zhao Y."/>
            <person name="Zhang J."/>
            <person name="Li Y."/>
            <person name="Zhou W."/>
            <person name="Zhang B."/>
            <person name="Hu W."/>
            <person name="Eijk M."/>
            <person name="Tang J."/>
            <person name="Witsenboer H."/>
            <person name="Zhao S."/>
            <person name="Li Z."/>
            <person name="Zhang A."/>
            <person name="Wang D."/>
            <person name="Liang C."/>
        </authorList>
    </citation>
    <scope>NUCLEOTIDE SEQUENCE [LARGE SCALE GENOMIC DNA]</scope>
    <source>
        <strain evidence="1">cv. G1812</strain>
    </source>
</reference>
<dbReference type="AlphaFoldDB" id="A0A8R7R5P0"/>
<reference evidence="1" key="3">
    <citation type="submission" date="2022-06" db="UniProtKB">
        <authorList>
            <consortium name="EnsemblPlants"/>
        </authorList>
    </citation>
    <scope>IDENTIFICATION</scope>
</reference>
<dbReference type="EnsemblPlants" id="TuG1812G0700003381.01.T01">
    <property type="protein sequence ID" value="TuG1812G0700003381.01.T01.cds455724"/>
    <property type="gene ID" value="TuG1812G0700003381.01"/>
</dbReference>
<evidence type="ECO:0000313" key="1">
    <source>
        <dbReference type="EnsemblPlants" id="TuG1812G0700003381.01.T01.cds455724"/>
    </source>
</evidence>
<protein>
    <submittedName>
        <fullName evidence="1">Uncharacterized protein</fullName>
    </submittedName>
</protein>
<keyword evidence="2" id="KW-1185">Reference proteome</keyword>
<proteinExistence type="predicted"/>
<reference evidence="2" key="1">
    <citation type="journal article" date="2013" name="Nature">
        <title>Draft genome of the wheat A-genome progenitor Triticum urartu.</title>
        <authorList>
            <person name="Ling H.Q."/>
            <person name="Zhao S."/>
            <person name="Liu D."/>
            <person name="Wang J."/>
            <person name="Sun H."/>
            <person name="Zhang C."/>
            <person name="Fan H."/>
            <person name="Li D."/>
            <person name="Dong L."/>
            <person name="Tao Y."/>
            <person name="Gao C."/>
            <person name="Wu H."/>
            <person name="Li Y."/>
            <person name="Cui Y."/>
            <person name="Guo X."/>
            <person name="Zheng S."/>
            <person name="Wang B."/>
            <person name="Yu K."/>
            <person name="Liang Q."/>
            <person name="Yang W."/>
            <person name="Lou X."/>
            <person name="Chen J."/>
            <person name="Feng M."/>
            <person name="Jian J."/>
            <person name="Zhang X."/>
            <person name="Luo G."/>
            <person name="Jiang Y."/>
            <person name="Liu J."/>
            <person name="Wang Z."/>
            <person name="Sha Y."/>
            <person name="Zhang B."/>
            <person name="Wu H."/>
            <person name="Tang D."/>
            <person name="Shen Q."/>
            <person name="Xue P."/>
            <person name="Zou S."/>
            <person name="Wang X."/>
            <person name="Liu X."/>
            <person name="Wang F."/>
            <person name="Yang Y."/>
            <person name="An X."/>
            <person name="Dong Z."/>
            <person name="Zhang K."/>
            <person name="Zhang X."/>
            <person name="Luo M.C."/>
            <person name="Dvorak J."/>
            <person name="Tong Y."/>
            <person name="Wang J."/>
            <person name="Yang H."/>
            <person name="Li Z."/>
            <person name="Wang D."/>
            <person name="Zhang A."/>
            <person name="Wang J."/>
        </authorList>
    </citation>
    <scope>NUCLEOTIDE SEQUENCE</scope>
    <source>
        <strain evidence="2">cv. G1812</strain>
    </source>
</reference>